<dbReference type="InterPro" id="IPR011009">
    <property type="entry name" value="Kinase-like_dom_sf"/>
</dbReference>
<dbReference type="Proteomes" id="UP000265515">
    <property type="component" value="Unassembled WGS sequence"/>
</dbReference>
<evidence type="ECO:0000259" key="2">
    <source>
        <dbReference type="PROSITE" id="PS50011"/>
    </source>
</evidence>
<dbReference type="STRING" id="69332.A0A388JSW9"/>
<dbReference type="GO" id="GO:0005524">
    <property type="term" value="F:ATP binding"/>
    <property type="evidence" value="ECO:0007669"/>
    <property type="project" value="InterPro"/>
</dbReference>
<dbReference type="Gramene" id="GBG60880">
    <property type="protein sequence ID" value="GBG60880"/>
    <property type="gene ID" value="CBR_g16001"/>
</dbReference>
<reference evidence="3 4" key="1">
    <citation type="journal article" date="2018" name="Cell">
        <title>The Chara Genome: Secondary Complexity and Implications for Plant Terrestrialization.</title>
        <authorList>
            <person name="Nishiyama T."/>
            <person name="Sakayama H."/>
            <person name="Vries J.D."/>
            <person name="Buschmann H."/>
            <person name="Saint-Marcoux D."/>
            <person name="Ullrich K.K."/>
            <person name="Haas F.B."/>
            <person name="Vanderstraeten L."/>
            <person name="Becker D."/>
            <person name="Lang D."/>
            <person name="Vosolsobe S."/>
            <person name="Rombauts S."/>
            <person name="Wilhelmsson P.K.I."/>
            <person name="Janitza P."/>
            <person name="Kern R."/>
            <person name="Heyl A."/>
            <person name="Rumpler F."/>
            <person name="Villalobos L.I.A.C."/>
            <person name="Clay J.M."/>
            <person name="Skokan R."/>
            <person name="Toyoda A."/>
            <person name="Suzuki Y."/>
            <person name="Kagoshima H."/>
            <person name="Schijlen E."/>
            <person name="Tajeshwar N."/>
            <person name="Catarino B."/>
            <person name="Hetherington A.J."/>
            <person name="Saltykova A."/>
            <person name="Bonnot C."/>
            <person name="Breuninger H."/>
            <person name="Symeonidi A."/>
            <person name="Radhakrishnan G.V."/>
            <person name="Van Nieuwerburgh F."/>
            <person name="Deforce D."/>
            <person name="Chang C."/>
            <person name="Karol K.G."/>
            <person name="Hedrich R."/>
            <person name="Ulvskov P."/>
            <person name="Glockner G."/>
            <person name="Delwiche C.F."/>
            <person name="Petrasek J."/>
            <person name="Van de Peer Y."/>
            <person name="Friml J."/>
            <person name="Beilby M."/>
            <person name="Dolan L."/>
            <person name="Kohara Y."/>
            <person name="Sugano S."/>
            <person name="Fujiyama A."/>
            <person name="Delaux P.-M."/>
            <person name="Quint M."/>
            <person name="TheiBen G."/>
            <person name="Hagemann M."/>
            <person name="Harholt J."/>
            <person name="Dunand C."/>
            <person name="Zachgo S."/>
            <person name="Langdale J."/>
            <person name="Maumus F."/>
            <person name="Straeten D.V.D."/>
            <person name="Gould S.B."/>
            <person name="Rensing S.A."/>
        </authorList>
    </citation>
    <scope>NUCLEOTIDE SEQUENCE [LARGE SCALE GENOMIC DNA]</scope>
    <source>
        <strain evidence="3 4">S276</strain>
    </source>
</reference>
<name>A0A388JSW9_CHABU</name>
<gene>
    <name evidence="3" type="ORF">CBR_g16001</name>
</gene>
<feature type="domain" description="Protein kinase" evidence="2">
    <location>
        <begin position="1"/>
        <end position="195"/>
    </location>
</feature>
<proteinExistence type="predicted"/>
<feature type="compositionally biased region" description="Basic and acidic residues" evidence="1">
    <location>
        <begin position="259"/>
        <end position="288"/>
    </location>
</feature>
<evidence type="ECO:0000313" key="3">
    <source>
        <dbReference type="EMBL" id="GBG60880.1"/>
    </source>
</evidence>
<dbReference type="SUPFAM" id="SSF56112">
    <property type="entry name" value="Protein kinase-like (PK-like)"/>
    <property type="match status" value="1"/>
</dbReference>
<accession>A0A388JSW9</accession>
<dbReference type="Pfam" id="PF07714">
    <property type="entry name" value="PK_Tyr_Ser-Thr"/>
    <property type="match status" value="1"/>
</dbReference>
<keyword evidence="4" id="KW-1185">Reference proteome</keyword>
<sequence length="358" mass="39450">MRRPPLWAIVTEYLDGLNLYDFIHEQRDSPLDLRIIVSKGLDIARGMDYLHSRQIVHRALKPQNLVMDSDGVVKVTEFGPLRMDGDPESSMDEDDLEDDGYRWMAPELIGHRPHDHKVDVYSFGIIMWELLTGLIPFDGLPTVQAAVSIVNKNTRPELPDACPASLRAMITECWSPDPEKRPEFSSVVRTLEAELSSMRPRERSLAVPAEWLREDGKASEREYGGVMGPGMGPGMGKMGPGMGPGMGKMGPGMGPGSRYGEDGSRDGSRYGEDRSRDGSRYGEDGSREGSRISLVNSIGLRFAVDESSLVNSIGLRFAVDESSLVNSIGLRFAATSLSFADGTLGRRCLVWSPICDRI</sequence>
<dbReference type="EMBL" id="BFEA01000015">
    <property type="protein sequence ID" value="GBG60880.1"/>
    <property type="molecule type" value="Genomic_DNA"/>
</dbReference>
<dbReference type="InterPro" id="IPR001245">
    <property type="entry name" value="Ser-Thr/Tyr_kinase_cat_dom"/>
</dbReference>
<dbReference type="OrthoDB" id="4062651at2759"/>
<dbReference type="InterPro" id="IPR051681">
    <property type="entry name" value="Ser/Thr_Kinases-Pseudokinases"/>
</dbReference>
<dbReference type="Gene3D" id="1.10.510.10">
    <property type="entry name" value="Transferase(Phosphotransferase) domain 1"/>
    <property type="match status" value="1"/>
</dbReference>
<dbReference type="GO" id="GO:0004674">
    <property type="term" value="F:protein serine/threonine kinase activity"/>
    <property type="evidence" value="ECO:0007669"/>
    <property type="project" value="TreeGrafter"/>
</dbReference>
<dbReference type="PANTHER" id="PTHR44329">
    <property type="entry name" value="SERINE/THREONINE-PROTEIN KINASE TNNI3K-RELATED"/>
    <property type="match status" value="1"/>
</dbReference>
<dbReference type="PROSITE" id="PS50011">
    <property type="entry name" value="PROTEIN_KINASE_DOM"/>
    <property type="match status" value="1"/>
</dbReference>
<comment type="caution">
    <text evidence="3">The sequence shown here is derived from an EMBL/GenBank/DDBJ whole genome shotgun (WGS) entry which is preliminary data.</text>
</comment>
<feature type="compositionally biased region" description="Gly residues" evidence="1">
    <location>
        <begin position="225"/>
        <end position="257"/>
    </location>
</feature>
<protein>
    <recommendedName>
        <fullName evidence="2">Protein kinase domain-containing protein</fullName>
    </recommendedName>
</protein>
<evidence type="ECO:0000313" key="4">
    <source>
        <dbReference type="Proteomes" id="UP000265515"/>
    </source>
</evidence>
<dbReference type="PANTHER" id="PTHR44329:SF261">
    <property type="entry name" value="ZINC FINGER CONTAINING PROTEIN KINASE-RELATED"/>
    <property type="match status" value="1"/>
</dbReference>
<dbReference type="AlphaFoldDB" id="A0A388JSW9"/>
<dbReference type="PRINTS" id="PR00109">
    <property type="entry name" value="TYRKINASE"/>
</dbReference>
<organism evidence="3 4">
    <name type="scientific">Chara braunii</name>
    <name type="common">Braun's stonewort</name>
    <dbReference type="NCBI Taxonomy" id="69332"/>
    <lineage>
        <taxon>Eukaryota</taxon>
        <taxon>Viridiplantae</taxon>
        <taxon>Streptophyta</taxon>
        <taxon>Charophyceae</taxon>
        <taxon>Charales</taxon>
        <taxon>Characeae</taxon>
        <taxon>Chara</taxon>
    </lineage>
</organism>
<evidence type="ECO:0000256" key="1">
    <source>
        <dbReference type="SAM" id="MobiDB-lite"/>
    </source>
</evidence>
<dbReference type="InterPro" id="IPR000719">
    <property type="entry name" value="Prot_kinase_dom"/>
</dbReference>
<feature type="region of interest" description="Disordered" evidence="1">
    <location>
        <begin position="220"/>
        <end position="288"/>
    </location>
</feature>